<dbReference type="Proteomes" id="UP000199120">
    <property type="component" value="Unassembled WGS sequence"/>
</dbReference>
<evidence type="ECO:0000313" key="1">
    <source>
        <dbReference type="EMBL" id="SEK67071.1"/>
    </source>
</evidence>
<organism evidence="1 2">
    <name type="scientific">Paraburkholderia caballeronis</name>
    <dbReference type="NCBI Taxonomy" id="416943"/>
    <lineage>
        <taxon>Bacteria</taxon>
        <taxon>Pseudomonadati</taxon>
        <taxon>Pseudomonadota</taxon>
        <taxon>Betaproteobacteria</taxon>
        <taxon>Burkholderiales</taxon>
        <taxon>Burkholderiaceae</taxon>
        <taxon>Paraburkholderia</taxon>
    </lineage>
</organism>
<protein>
    <submittedName>
        <fullName evidence="1">Uncharacterized protein</fullName>
    </submittedName>
</protein>
<reference evidence="2" key="1">
    <citation type="submission" date="2016-10" db="EMBL/GenBank/DDBJ databases">
        <authorList>
            <person name="Varghese N."/>
            <person name="Submissions S."/>
        </authorList>
    </citation>
    <scope>NUCLEOTIDE SEQUENCE [LARGE SCALE GENOMIC DNA]</scope>
    <source>
        <strain evidence="2">LMG 26416</strain>
    </source>
</reference>
<gene>
    <name evidence="1" type="ORF">SAMN05192542_10353</name>
</gene>
<dbReference type="STRING" id="416943.SAMN05445871_1748"/>
<name>A0A1H7IX27_9BURK</name>
<accession>A0A1H7IX27</accession>
<keyword evidence="2" id="KW-1185">Reference proteome</keyword>
<proteinExistence type="predicted"/>
<dbReference type="EMBL" id="FOAJ01000003">
    <property type="protein sequence ID" value="SEK67071.1"/>
    <property type="molecule type" value="Genomic_DNA"/>
</dbReference>
<sequence length="57" mass="6192">MIGGGPNRPGSGSTMIEAMLARGAFSAGWDQLIRLWELIVMVCRFLWELLRLLSGGG</sequence>
<evidence type="ECO:0000313" key="2">
    <source>
        <dbReference type="Proteomes" id="UP000199120"/>
    </source>
</evidence>
<dbReference type="AlphaFoldDB" id="A0A1H7IX27"/>